<evidence type="ECO:0000256" key="4">
    <source>
        <dbReference type="ARBA" id="ARBA00023163"/>
    </source>
</evidence>
<evidence type="ECO:0000313" key="7">
    <source>
        <dbReference type="Proteomes" id="UP001341840"/>
    </source>
</evidence>
<evidence type="ECO:0000256" key="1">
    <source>
        <dbReference type="ARBA" id="ARBA00004123"/>
    </source>
</evidence>
<gene>
    <name evidence="6" type="ORF">PIB30_050788</name>
</gene>
<reference evidence="6 7" key="1">
    <citation type="journal article" date="2023" name="Plants (Basel)">
        <title>Bridging the Gap: Combining Genomics and Transcriptomics Approaches to Understand Stylosanthes scabra, an Orphan Legume from the Brazilian Caatinga.</title>
        <authorList>
            <person name="Ferreira-Neto J.R.C."/>
            <person name="da Silva M.D."/>
            <person name="Binneck E."/>
            <person name="de Melo N.F."/>
            <person name="da Silva R.H."/>
            <person name="de Melo A.L.T.M."/>
            <person name="Pandolfi V."/>
            <person name="Bustamante F.O."/>
            <person name="Brasileiro-Vidal A.C."/>
            <person name="Benko-Iseppon A.M."/>
        </authorList>
    </citation>
    <scope>NUCLEOTIDE SEQUENCE [LARGE SCALE GENOMIC DNA]</scope>
    <source>
        <tissue evidence="6">Leaves</tissue>
    </source>
</reference>
<keyword evidence="4" id="KW-0804">Transcription</keyword>
<protein>
    <recommendedName>
        <fullName evidence="8">TF-B3 domain-containing protein</fullName>
    </recommendedName>
</protein>
<comment type="subcellular location">
    <subcellularLocation>
        <location evidence="1">Nucleus</location>
    </subcellularLocation>
</comment>
<name>A0ABU6YGI6_9FABA</name>
<keyword evidence="5" id="KW-0539">Nucleus</keyword>
<keyword evidence="2" id="KW-0805">Transcription regulation</keyword>
<dbReference type="EMBL" id="JASCZI010242008">
    <property type="protein sequence ID" value="MED6209041.1"/>
    <property type="molecule type" value="Genomic_DNA"/>
</dbReference>
<dbReference type="Gene3D" id="2.40.330.10">
    <property type="entry name" value="DNA-binding pseudobarrel domain"/>
    <property type="match status" value="1"/>
</dbReference>
<keyword evidence="3" id="KW-0238">DNA-binding</keyword>
<dbReference type="SUPFAM" id="SSF101936">
    <property type="entry name" value="DNA-binding pseudobarrel domain"/>
    <property type="match status" value="1"/>
</dbReference>
<dbReference type="Proteomes" id="UP001341840">
    <property type="component" value="Unassembled WGS sequence"/>
</dbReference>
<evidence type="ECO:0000256" key="3">
    <source>
        <dbReference type="ARBA" id="ARBA00023125"/>
    </source>
</evidence>
<dbReference type="InterPro" id="IPR015300">
    <property type="entry name" value="DNA-bd_pseudobarrel_sf"/>
</dbReference>
<proteinExistence type="predicted"/>
<evidence type="ECO:0000313" key="6">
    <source>
        <dbReference type="EMBL" id="MED6209041.1"/>
    </source>
</evidence>
<organism evidence="6 7">
    <name type="scientific">Stylosanthes scabra</name>
    <dbReference type="NCBI Taxonomy" id="79078"/>
    <lineage>
        <taxon>Eukaryota</taxon>
        <taxon>Viridiplantae</taxon>
        <taxon>Streptophyta</taxon>
        <taxon>Embryophyta</taxon>
        <taxon>Tracheophyta</taxon>
        <taxon>Spermatophyta</taxon>
        <taxon>Magnoliopsida</taxon>
        <taxon>eudicotyledons</taxon>
        <taxon>Gunneridae</taxon>
        <taxon>Pentapetalae</taxon>
        <taxon>rosids</taxon>
        <taxon>fabids</taxon>
        <taxon>Fabales</taxon>
        <taxon>Fabaceae</taxon>
        <taxon>Papilionoideae</taxon>
        <taxon>50 kb inversion clade</taxon>
        <taxon>dalbergioids sensu lato</taxon>
        <taxon>Dalbergieae</taxon>
        <taxon>Pterocarpus clade</taxon>
        <taxon>Stylosanthes</taxon>
    </lineage>
</organism>
<evidence type="ECO:0000256" key="2">
    <source>
        <dbReference type="ARBA" id="ARBA00023015"/>
    </source>
</evidence>
<evidence type="ECO:0000256" key="5">
    <source>
        <dbReference type="ARBA" id="ARBA00023242"/>
    </source>
</evidence>
<accession>A0ABU6YGI6</accession>
<comment type="caution">
    <text evidence="6">The sequence shown here is derived from an EMBL/GenBank/DDBJ whole genome shotgun (WGS) entry which is preliminary data.</text>
</comment>
<sequence>MEGRIEVKANQNKKSGRFLSTKPYWPKDSKNDIFRIELTQDEGKQRKFELDYYIVHQLPNESNNVIWIIDSQDNCFKFSLDIRVWNESFDEVIGRVDRNRYVRNILPPWILNLISENFKFSYLDGSAIANSGVTSASNKTPEIQQQTPPSLKRNSEIMTVTKTLTSNDVKATRLYVAAKFTLTMAKAGINTTWYVIDPSINGFIKNFRFKLLPSLGRETELKIGGQWRRFCETYRLREGKSITMRIKSIEERTMDITIT</sequence>
<evidence type="ECO:0008006" key="8">
    <source>
        <dbReference type="Google" id="ProtNLM"/>
    </source>
</evidence>
<keyword evidence="7" id="KW-1185">Reference proteome</keyword>